<evidence type="ECO:0000313" key="1">
    <source>
        <dbReference type="EMBL" id="MPL69419.1"/>
    </source>
</evidence>
<reference evidence="1" key="1">
    <citation type="submission" date="2019-08" db="EMBL/GenBank/DDBJ databases">
        <authorList>
            <person name="Kucharzyk K."/>
            <person name="Murdoch R.W."/>
            <person name="Higgins S."/>
            <person name="Loffler F."/>
        </authorList>
    </citation>
    <scope>NUCLEOTIDE SEQUENCE</scope>
</reference>
<dbReference type="AlphaFoldDB" id="A0A644TRZ3"/>
<organism evidence="1">
    <name type="scientific">bioreactor metagenome</name>
    <dbReference type="NCBI Taxonomy" id="1076179"/>
    <lineage>
        <taxon>unclassified sequences</taxon>
        <taxon>metagenomes</taxon>
        <taxon>ecological metagenomes</taxon>
    </lineage>
</organism>
<dbReference type="EMBL" id="VSSQ01000047">
    <property type="protein sequence ID" value="MPL69419.1"/>
    <property type="molecule type" value="Genomic_DNA"/>
</dbReference>
<accession>A0A644TRZ3</accession>
<comment type="caution">
    <text evidence="1">The sequence shown here is derived from an EMBL/GenBank/DDBJ whole genome shotgun (WGS) entry which is preliminary data.</text>
</comment>
<proteinExistence type="predicted"/>
<protein>
    <submittedName>
        <fullName evidence="1">Uncharacterized protein</fullName>
    </submittedName>
</protein>
<gene>
    <name evidence="1" type="ORF">SDC9_15161</name>
</gene>
<name>A0A644TRZ3_9ZZZZ</name>
<sequence length="73" mass="8122">MQMLKCPICNNPLKLDIAYSGCDWDTIKGQGSGYGWEVSLFCDNSKCGSLFTIGHIKNLCDFSELKPELKCVN</sequence>